<comment type="caution">
    <text evidence="2">The sequence shown here is derived from an EMBL/GenBank/DDBJ whole genome shotgun (WGS) entry which is preliminary data.</text>
</comment>
<reference evidence="2 3" key="1">
    <citation type="submission" date="2019-11" db="EMBL/GenBank/DDBJ databases">
        <title>Pseudooceanicola pacifica sp. nov., isolated from deep-sea sediment of the Pacific Ocean.</title>
        <authorList>
            <person name="Lyu L."/>
        </authorList>
    </citation>
    <scope>NUCLEOTIDE SEQUENCE [LARGE SCALE GENOMIC DNA]</scope>
    <source>
        <strain evidence="2 3">216_PA32_1</strain>
    </source>
</reference>
<dbReference type="AlphaFoldDB" id="A0A844WA65"/>
<evidence type="ECO:0000259" key="1">
    <source>
        <dbReference type="Pfam" id="PF00009"/>
    </source>
</evidence>
<keyword evidence="2" id="KW-0251">Elongation factor</keyword>
<dbReference type="Proteomes" id="UP000443843">
    <property type="component" value="Unassembled WGS sequence"/>
</dbReference>
<dbReference type="RefSeq" id="WP_235905981.1">
    <property type="nucleotide sequence ID" value="NZ_WNXQ01000017.1"/>
</dbReference>
<protein>
    <submittedName>
        <fullName evidence="2">Elongation factor Tu</fullName>
    </submittedName>
</protein>
<dbReference type="InterPro" id="IPR027417">
    <property type="entry name" value="P-loop_NTPase"/>
</dbReference>
<name>A0A844WA65_9RHOB</name>
<dbReference type="SUPFAM" id="SSF52540">
    <property type="entry name" value="P-loop containing nucleoside triphosphate hydrolases"/>
    <property type="match status" value="1"/>
</dbReference>
<sequence length="40" mass="4400">MAKAKFERSKPHCNIGTIGHVDHGKTTLTAAITKQFGEFK</sequence>
<gene>
    <name evidence="2" type="primary">tuf</name>
    <name evidence="2" type="ORF">GLS40_17685</name>
</gene>
<keyword evidence="2" id="KW-0648">Protein biosynthesis</keyword>
<dbReference type="Pfam" id="PF00009">
    <property type="entry name" value="GTP_EFTU"/>
    <property type="match status" value="1"/>
</dbReference>
<dbReference type="GO" id="GO:0003746">
    <property type="term" value="F:translation elongation factor activity"/>
    <property type="evidence" value="ECO:0007669"/>
    <property type="project" value="UniProtKB-KW"/>
</dbReference>
<feature type="domain" description="Tr-type G" evidence="1">
    <location>
        <begin position="10"/>
        <end position="38"/>
    </location>
</feature>
<feature type="non-terminal residue" evidence="2">
    <location>
        <position position="40"/>
    </location>
</feature>
<evidence type="ECO:0000313" key="2">
    <source>
        <dbReference type="EMBL" id="MWB79864.1"/>
    </source>
</evidence>
<keyword evidence="3" id="KW-1185">Reference proteome</keyword>
<dbReference type="GO" id="GO:0003924">
    <property type="term" value="F:GTPase activity"/>
    <property type="evidence" value="ECO:0007669"/>
    <property type="project" value="InterPro"/>
</dbReference>
<dbReference type="Gene3D" id="3.40.50.300">
    <property type="entry name" value="P-loop containing nucleotide triphosphate hydrolases"/>
    <property type="match status" value="1"/>
</dbReference>
<organism evidence="2 3">
    <name type="scientific">Pseudooceanicola pacificus</name>
    <dbReference type="NCBI Taxonomy" id="2676438"/>
    <lineage>
        <taxon>Bacteria</taxon>
        <taxon>Pseudomonadati</taxon>
        <taxon>Pseudomonadota</taxon>
        <taxon>Alphaproteobacteria</taxon>
        <taxon>Rhodobacterales</taxon>
        <taxon>Paracoccaceae</taxon>
        <taxon>Pseudooceanicola</taxon>
    </lineage>
</organism>
<dbReference type="InterPro" id="IPR000795">
    <property type="entry name" value="T_Tr_GTP-bd_dom"/>
</dbReference>
<accession>A0A844WA65</accession>
<proteinExistence type="predicted"/>
<dbReference type="GO" id="GO:0005525">
    <property type="term" value="F:GTP binding"/>
    <property type="evidence" value="ECO:0007669"/>
    <property type="project" value="InterPro"/>
</dbReference>
<evidence type="ECO:0000313" key="3">
    <source>
        <dbReference type="Proteomes" id="UP000443843"/>
    </source>
</evidence>
<dbReference type="EMBL" id="WNXQ01000017">
    <property type="protein sequence ID" value="MWB79864.1"/>
    <property type="molecule type" value="Genomic_DNA"/>
</dbReference>